<dbReference type="RefSeq" id="WP_153408384.1">
    <property type="nucleotide sequence ID" value="NZ_WEGK01000002.1"/>
</dbReference>
<organism evidence="2 3">
    <name type="scientific">Nocardia macrotermitis</name>
    <dbReference type="NCBI Taxonomy" id="2585198"/>
    <lineage>
        <taxon>Bacteria</taxon>
        <taxon>Bacillati</taxon>
        <taxon>Actinomycetota</taxon>
        <taxon>Actinomycetes</taxon>
        <taxon>Mycobacteriales</taxon>
        <taxon>Nocardiaceae</taxon>
        <taxon>Nocardia</taxon>
    </lineage>
</organism>
<comment type="caution">
    <text evidence="2">The sequence shown here is derived from an EMBL/GenBank/DDBJ whole genome shotgun (WGS) entry which is preliminary data.</text>
</comment>
<dbReference type="OrthoDB" id="4470785at2"/>
<keyword evidence="3" id="KW-1185">Reference proteome</keyword>
<accession>A0A7K0CXS1</accession>
<sequence>MHTLLTDLRELWRVTLAALIFGAGLPAIFAVGIRFQSVARVGVSGTSEVTPLSRRRAAVAMAALCYAVVLAVVVAGVLFVAKAFLASRLGIHLFGQE</sequence>
<reference evidence="2 3" key="1">
    <citation type="submission" date="2019-10" db="EMBL/GenBank/DDBJ databases">
        <title>Nocardia macrotermitis sp. nov. and Nocardia aurantia sp. nov., isolated from the gut of fungus growing-termite Macrotermes natalensis.</title>
        <authorList>
            <person name="Benndorf R."/>
            <person name="Schwitalla J."/>
            <person name="Martin K."/>
            <person name="De Beer W."/>
            <person name="Kaster A.-K."/>
            <person name="Vollmers J."/>
            <person name="Poulsen M."/>
            <person name="Beemelmanns C."/>
        </authorList>
    </citation>
    <scope>NUCLEOTIDE SEQUENCE [LARGE SCALE GENOMIC DNA]</scope>
    <source>
        <strain evidence="2 3">RB20</strain>
    </source>
</reference>
<gene>
    <name evidence="2" type="ORF">NRB20_13450</name>
</gene>
<dbReference type="AlphaFoldDB" id="A0A7K0CXS1"/>
<keyword evidence="1" id="KW-1133">Transmembrane helix</keyword>
<name>A0A7K0CXS1_9NOCA</name>
<evidence type="ECO:0000313" key="3">
    <source>
        <dbReference type="Proteomes" id="UP000438448"/>
    </source>
</evidence>
<feature type="transmembrane region" description="Helical" evidence="1">
    <location>
        <begin position="12"/>
        <end position="37"/>
    </location>
</feature>
<evidence type="ECO:0008006" key="4">
    <source>
        <dbReference type="Google" id="ProtNLM"/>
    </source>
</evidence>
<evidence type="ECO:0000256" key="1">
    <source>
        <dbReference type="SAM" id="Phobius"/>
    </source>
</evidence>
<evidence type="ECO:0000313" key="2">
    <source>
        <dbReference type="EMBL" id="MQY18276.1"/>
    </source>
</evidence>
<feature type="transmembrane region" description="Helical" evidence="1">
    <location>
        <begin position="57"/>
        <end position="81"/>
    </location>
</feature>
<dbReference type="Proteomes" id="UP000438448">
    <property type="component" value="Unassembled WGS sequence"/>
</dbReference>
<keyword evidence="1" id="KW-0472">Membrane</keyword>
<protein>
    <recommendedName>
        <fullName evidence="4">Transmembrane protein</fullName>
    </recommendedName>
</protein>
<dbReference type="EMBL" id="WEGK01000002">
    <property type="protein sequence ID" value="MQY18276.1"/>
    <property type="molecule type" value="Genomic_DNA"/>
</dbReference>
<proteinExistence type="predicted"/>
<keyword evidence="1" id="KW-0812">Transmembrane</keyword>